<dbReference type="Proteomes" id="UP000193420">
    <property type="component" value="Unassembled WGS sequence"/>
</dbReference>
<name>A0A1X7IAB6_9FLAO</name>
<evidence type="ECO:0000313" key="1">
    <source>
        <dbReference type="EMBL" id="SMG11169.1"/>
    </source>
</evidence>
<dbReference type="EMBL" id="FXAO01000001">
    <property type="protein sequence ID" value="SMG11169.1"/>
    <property type="molecule type" value="Genomic_DNA"/>
</dbReference>
<dbReference type="AlphaFoldDB" id="A0A1X7IAB6"/>
<sequence length="123" mass="12867">MFFVLIAISTSWSLSAQLDGDKVLHFGAGAISGIVGATLADKVSRGDPYWRFAGAITASLLAGLAKEAYDENKYEGWDNGDLAATVLGGVTAGVTINLFSGKKNKKKAVALTLLSPKKGIDFD</sequence>
<proteinExistence type="predicted"/>
<organism evidence="1 2">
    <name type="scientific">Arenibacter troitsensis</name>
    <dbReference type="NCBI Taxonomy" id="188872"/>
    <lineage>
        <taxon>Bacteria</taxon>
        <taxon>Pseudomonadati</taxon>
        <taxon>Bacteroidota</taxon>
        <taxon>Flavobacteriia</taxon>
        <taxon>Flavobacteriales</taxon>
        <taxon>Flavobacteriaceae</taxon>
        <taxon>Arenibacter</taxon>
    </lineage>
</organism>
<reference evidence="2" key="1">
    <citation type="submission" date="2017-04" db="EMBL/GenBank/DDBJ databases">
        <authorList>
            <person name="Varghese N."/>
            <person name="Submissions S."/>
        </authorList>
    </citation>
    <scope>NUCLEOTIDE SEQUENCE [LARGE SCALE GENOMIC DNA]</scope>
    <source>
        <strain evidence="2">DSM 19835</strain>
    </source>
</reference>
<gene>
    <name evidence="1" type="ORF">SAMN03080602_00578</name>
</gene>
<evidence type="ECO:0000313" key="2">
    <source>
        <dbReference type="Proteomes" id="UP000193420"/>
    </source>
</evidence>
<dbReference type="RefSeq" id="WP_245808629.1">
    <property type="nucleotide sequence ID" value="NZ_FXAO01000001.1"/>
</dbReference>
<protein>
    <submittedName>
        <fullName evidence="1">Uncharacterized protein</fullName>
    </submittedName>
</protein>
<keyword evidence="2" id="KW-1185">Reference proteome</keyword>
<accession>A0A1X7IAB6</accession>